<evidence type="ECO:0000313" key="3">
    <source>
        <dbReference type="EMBL" id="MDR6335399.1"/>
    </source>
</evidence>
<keyword evidence="1" id="KW-0732">Signal</keyword>
<dbReference type="EMBL" id="JAVDPY010000007">
    <property type="protein sequence ID" value="MDR6335399.1"/>
    <property type="molecule type" value="Genomic_DNA"/>
</dbReference>
<evidence type="ECO:0000256" key="1">
    <source>
        <dbReference type="SAM" id="SignalP"/>
    </source>
</evidence>
<dbReference type="EMBL" id="BSDO01000006">
    <property type="protein sequence ID" value="GLI24048.1"/>
    <property type="molecule type" value="Genomic_DNA"/>
</dbReference>
<evidence type="ECO:0000313" key="2">
    <source>
        <dbReference type="EMBL" id="GLI24048.1"/>
    </source>
</evidence>
<name>A0A9W6FNJ2_XANFL</name>
<feature type="chain" id="PRO_5040859995" description="Transporter" evidence="1">
    <location>
        <begin position="28"/>
        <end position="303"/>
    </location>
</feature>
<dbReference type="RefSeq" id="WP_281808872.1">
    <property type="nucleotide sequence ID" value="NZ_BSDO01000006.1"/>
</dbReference>
<sequence length="303" mass="32357">MTRLPGAVSLCALTGLLLAAHPPSAHAHGIAGDRVFPATLTFDDPAVADELALPTVQYLKDGDGVGGTSYSFEYAKTITPWLGISVESGWLQNTPGHSGFDNIETTLKWMLLNNAEHEFIFSVGLSIEWGGTGNSKVVDSYTTVSPNLYFGKGFGDLPDSLALLRPFAITGQLGYGLPTQLTDPLTFESNPRVLTWGLSLQYSLPYLNQNVREMTGQPDFIKQLTPIVEASFQSPVSNIGDGARITTGTINPGVIWSNGAVQVGLEALIPINAQSGSHVGVIGQLHFFLDDIFPNGIGKPLFP</sequence>
<dbReference type="Proteomes" id="UP001245370">
    <property type="component" value="Unassembled WGS sequence"/>
</dbReference>
<dbReference type="Proteomes" id="UP001144397">
    <property type="component" value="Unassembled WGS sequence"/>
</dbReference>
<gene>
    <name evidence="3" type="ORF">GGQ86_003894</name>
    <name evidence="2" type="ORF">XFLAVUS301_37220</name>
</gene>
<evidence type="ECO:0000313" key="4">
    <source>
        <dbReference type="Proteomes" id="UP001144397"/>
    </source>
</evidence>
<keyword evidence="5" id="KW-1185">Reference proteome</keyword>
<reference evidence="3 5" key="2">
    <citation type="submission" date="2023-07" db="EMBL/GenBank/DDBJ databases">
        <title>Genomic Encyclopedia of Type Strains, Phase IV (KMG-IV): sequencing the most valuable type-strain genomes for metagenomic binning, comparative biology and taxonomic classification.</title>
        <authorList>
            <person name="Goeker M."/>
        </authorList>
    </citation>
    <scope>NUCLEOTIDE SEQUENCE [LARGE SCALE GENOMIC DNA]</scope>
    <source>
        <strain evidence="3 5">DSM 338</strain>
    </source>
</reference>
<comment type="caution">
    <text evidence="2">The sequence shown here is derived from an EMBL/GenBank/DDBJ whole genome shotgun (WGS) entry which is preliminary data.</text>
</comment>
<organism evidence="2 4">
    <name type="scientific">Xanthobacter flavus</name>
    <dbReference type="NCBI Taxonomy" id="281"/>
    <lineage>
        <taxon>Bacteria</taxon>
        <taxon>Pseudomonadati</taxon>
        <taxon>Pseudomonadota</taxon>
        <taxon>Alphaproteobacteria</taxon>
        <taxon>Hyphomicrobiales</taxon>
        <taxon>Xanthobacteraceae</taxon>
        <taxon>Xanthobacter</taxon>
    </lineage>
</organism>
<reference evidence="2" key="1">
    <citation type="submission" date="2022-12" db="EMBL/GenBank/DDBJ databases">
        <title>Reference genome sequencing for broad-spectrum identification of bacterial and archaeal isolates by mass spectrometry.</title>
        <authorList>
            <person name="Sekiguchi Y."/>
            <person name="Tourlousse D.M."/>
        </authorList>
    </citation>
    <scope>NUCLEOTIDE SEQUENCE</scope>
    <source>
        <strain evidence="2">301</strain>
    </source>
</reference>
<protein>
    <recommendedName>
        <fullName evidence="6">Transporter</fullName>
    </recommendedName>
</protein>
<feature type="signal peptide" evidence="1">
    <location>
        <begin position="1"/>
        <end position="27"/>
    </location>
</feature>
<evidence type="ECO:0000313" key="5">
    <source>
        <dbReference type="Proteomes" id="UP001245370"/>
    </source>
</evidence>
<dbReference type="AlphaFoldDB" id="A0A9W6FNJ2"/>
<dbReference type="GeneID" id="95764500"/>
<evidence type="ECO:0008006" key="6">
    <source>
        <dbReference type="Google" id="ProtNLM"/>
    </source>
</evidence>
<proteinExistence type="predicted"/>
<accession>A0A9W6FNJ2</accession>